<dbReference type="PROSITE" id="PS51063">
    <property type="entry name" value="HTH_CRP_2"/>
    <property type="match status" value="1"/>
</dbReference>
<dbReference type="InterPro" id="IPR036390">
    <property type="entry name" value="WH_DNA-bd_sf"/>
</dbReference>
<feature type="domain" description="Cyclic nucleotide-binding" evidence="7">
    <location>
        <begin position="12"/>
        <end position="132"/>
    </location>
</feature>
<evidence type="ECO:0000259" key="8">
    <source>
        <dbReference type="PROSITE" id="PS51063"/>
    </source>
</evidence>
<dbReference type="InterPro" id="IPR000595">
    <property type="entry name" value="cNMP-bd_dom"/>
</dbReference>
<dbReference type="GO" id="GO:0003700">
    <property type="term" value="F:DNA-binding transcription factor activity"/>
    <property type="evidence" value="ECO:0007669"/>
    <property type="project" value="UniProtKB-ARBA"/>
</dbReference>
<evidence type="ECO:0000256" key="3">
    <source>
        <dbReference type="ARBA" id="ARBA00023125"/>
    </source>
</evidence>
<dbReference type="GO" id="GO:0005829">
    <property type="term" value="C:cytosol"/>
    <property type="evidence" value="ECO:0007669"/>
    <property type="project" value="TreeGrafter"/>
</dbReference>
<keyword evidence="2" id="KW-0805">Transcription regulation</keyword>
<dbReference type="SUPFAM" id="SSF51206">
    <property type="entry name" value="cAMP-binding domain-like"/>
    <property type="match status" value="1"/>
</dbReference>
<proteinExistence type="predicted"/>
<dbReference type="SMART" id="SM00419">
    <property type="entry name" value="HTH_CRP"/>
    <property type="match status" value="1"/>
</dbReference>
<evidence type="ECO:0000259" key="7">
    <source>
        <dbReference type="PROSITE" id="PS50042"/>
    </source>
</evidence>
<dbReference type="AlphaFoldDB" id="A0A7C3RXI5"/>
<evidence type="ECO:0000256" key="4">
    <source>
        <dbReference type="ARBA" id="ARBA00023149"/>
    </source>
</evidence>
<evidence type="ECO:0000256" key="6">
    <source>
        <dbReference type="ARBA" id="ARBA00033082"/>
    </source>
</evidence>
<keyword evidence="3" id="KW-0238">DNA-binding</keyword>
<dbReference type="InterPro" id="IPR012318">
    <property type="entry name" value="HTH_CRP"/>
</dbReference>
<dbReference type="Pfam" id="PF00027">
    <property type="entry name" value="cNMP_binding"/>
    <property type="match status" value="1"/>
</dbReference>
<reference evidence="9" key="1">
    <citation type="journal article" date="2020" name="mSystems">
        <title>Genome- and Community-Level Interaction Insights into Carbon Utilization and Element Cycling Functions of Hydrothermarchaeota in Hydrothermal Sediment.</title>
        <authorList>
            <person name="Zhou Z."/>
            <person name="Liu Y."/>
            <person name="Xu W."/>
            <person name="Pan J."/>
            <person name="Luo Z.H."/>
            <person name="Li M."/>
        </authorList>
    </citation>
    <scope>NUCLEOTIDE SEQUENCE [LARGE SCALE GENOMIC DNA]</scope>
    <source>
        <strain evidence="9">SpSt-81</strain>
    </source>
</reference>
<dbReference type="Pfam" id="PF13545">
    <property type="entry name" value="HTH_Crp_2"/>
    <property type="match status" value="1"/>
</dbReference>
<feature type="domain" description="HTH crp-type" evidence="8">
    <location>
        <begin position="146"/>
        <end position="219"/>
    </location>
</feature>
<keyword evidence="1" id="KW-0547">Nucleotide-binding</keyword>
<dbReference type="PANTHER" id="PTHR24567">
    <property type="entry name" value="CRP FAMILY TRANSCRIPTIONAL REGULATORY PROTEIN"/>
    <property type="match status" value="1"/>
</dbReference>
<sequence>MDLKEFLKGVPIFSDFSEEELNKLLEIAKKKDFKKDTVIFQKDETGNFFFLICSGKIKVILETEEGKEGILSILYPTEFFGEMSLLDGEPRSATVVALEDTSVMIINREDFLNLLYNHPQIALKILRTLSLRLRKANRQIETLMFLDAPGRIARVIIDIAMERGHPIKDGILIDLDFTRQELGNIVGISRETAIRVLKSFEDEGIIDIKKNHILIRDISKLREKIY</sequence>
<dbReference type="InterPro" id="IPR036388">
    <property type="entry name" value="WH-like_DNA-bd_sf"/>
</dbReference>
<evidence type="ECO:0000256" key="1">
    <source>
        <dbReference type="ARBA" id="ARBA00022741"/>
    </source>
</evidence>
<protein>
    <recommendedName>
        <fullName evidence="6">cAMP receptor protein</fullName>
    </recommendedName>
</protein>
<evidence type="ECO:0000256" key="2">
    <source>
        <dbReference type="ARBA" id="ARBA00023015"/>
    </source>
</evidence>
<keyword evidence="5" id="KW-0804">Transcription</keyword>
<dbReference type="Gene3D" id="1.10.10.10">
    <property type="entry name" value="Winged helix-like DNA-binding domain superfamily/Winged helix DNA-binding domain"/>
    <property type="match status" value="1"/>
</dbReference>
<accession>A0A7C3RXI5</accession>
<organism evidence="9">
    <name type="scientific">Dictyoglomus thermophilum</name>
    <dbReference type="NCBI Taxonomy" id="14"/>
    <lineage>
        <taxon>Bacteria</taxon>
        <taxon>Pseudomonadati</taxon>
        <taxon>Dictyoglomota</taxon>
        <taxon>Dictyoglomia</taxon>
        <taxon>Dictyoglomales</taxon>
        <taxon>Dictyoglomaceae</taxon>
        <taxon>Dictyoglomus</taxon>
    </lineage>
</organism>
<name>A0A7C3RXI5_DICTH</name>
<dbReference type="GO" id="GO:0045893">
    <property type="term" value="P:positive regulation of DNA-templated transcription"/>
    <property type="evidence" value="ECO:0007669"/>
    <property type="project" value="UniProtKB-ARBA"/>
</dbReference>
<dbReference type="PANTHER" id="PTHR24567:SF74">
    <property type="entry name" value="HTH-TYPE TRANSCRIPTIONAL REGULATOR ARCR"/>
    <property type="match status" value="1"/>
</dbReference>
<gene>
    <name evidence="9" type="ORF">ENW00_08610</name>
</gene>
<keyword evidence="4" id="KW-0114">cAMP</keyword>
<dbReference type="EMBL" id="DTIN01000039">
    <property type="protein sequence ID" value="HFX14185.1"/>
    <property type="molecule type" value="Genomic_DNA"/>
</dbReference>
<dbReference type="FunFam" id="2.60.120.10:FF:000003">
    <property type="entry name" value="Crp/Fnr family transcriptional regulator"/>
    <property type="match status" value="1"/>
</dbReference>
<dbReference type="PROSITE" id="PS00889">
    <property type="entry name" value="CNMP_BINDING_2"/>
    <property type="match status" value="1"/>
</dbReference>
<dbReference type="Gene3D" id="2.60.120.10">
    <property type="entry name" value="Jelly Rolls"/>
    <property type="match status" value="1"/>
</dbReference>
<dbReference type="SUPFAM" id="SSF46785">
    <property type="entry name" value="Winged helix' DNA-binding domain"/>
    <property type="match status" value="1"/>
</dbReference>
<dbReference type="PRINTS" id="PR00034">
    <property type="entry name" value="HTHCRP"/>
</dbReference>
<evidence type="ECO:0000256" key="5">
    <source>
        <dbReference type="ARBA" id="ARBA00023163"/>
    </source>
</evidence>
<dbReference type="InterPro" id="IPR018488">
    <property type="entry name" value="cNMP-bd_CS"/>
</dbReference>
<dbReference type="InterPro" id="IPR050397">
    <property type="entry name" value="Env_Response_Regulators"/>
</dbReference>
<dbReference type="GO" id="GO:0030552">
    <property type="term" value="F:cAMP binding"/>
    <property type="evidence" value="ECO:0007669"/>
    <property type="project" value="UniProtKB-ARBA"/>
</dbReference>
<comment type="caution">
    <text evidence="9">The sequence shown here is derived from an EMBL/GenBank/DDBJ whole genome shotgun (WGS) entry which is preliminary data.</text>
</comment>
<dbReference type="GO" id="GO:0003677">
    <property type="term" value="F:DNA binding"/>
    <property type="evidence" value="ECO:0007669"/>
    <property type="project" value="UniProtKB-KW"/>
</dbReference>
<dbReference type="SMART" id="SM00100">
    <property type="entry name" value="cNMP"/>
    <property type="match status" value="1"/>
</dbReference>
<dbReference type="CDD" id="cd00038">
    <property type="entry name" value="CAP_ED"/>
    <property type="match status" value="1"/>
</dbReference>
<evidence type="ECO:0000313" key="9">
    <source>
        <dbReference type="EMBL" id="HFX14185.1"/>
    </source>
</evidence>
<dbReference type="InterPro" id="IPR018490">
    <property type="entry name" value="cNMP-bd_dom_sf"/>
</dbReference>
<dbReference type="InterPro" id="IPR014710">
    <property type="entry name" value="RmlC-like_jellyroll"/>
</dbReference>
<dbReference type="PROSITE" id="PS50042">
    <property type="entry name" value="CNMP_BINDING_3"/>
    <property type="match status" value="1"/>
</dbReference>